<dbReference type="Proteomes" id="UP000316921">
    <property type="component" value="Chromosome"/>
</dbReference>
<keyword evidence="2" id="KW-0378">Hydrolase</keyword>
<dbReference type="SUPFAM" id="SSF51445">
    <property type="entry name" value="(Trans)glycosidases"/>
    <property type="match status" value="1"/>
</dbReference>
<dbReference type="KEGG" id="pbap:Pla133_34310"/>
<proteinExistence type="predicted"/>
<accession>A0A518BMY4</accession>
<keyword evidence="3" id="KW-1185">Reference proteome</keyword>
<dbReference type="PANTHER" id="PTHR47786">
    <property type="entry name" value="ALPHA-1,4-GLUCAN:MALTOSE-1-PHOSPHATE MALTOSYLTRANSFERASE"/>
    <property type="match status" value="1"/>
</dbReference>
<reference evidence="2 3" key="1">
    <citation type="submission" date="2019-02" db="EMBL/GenBank/DDBJ databases">
        <title>Deep-cultivation of Planctomycetes and their phenomic and genomic characterization uncovers novel biology.</title>
        <authorList>
            <person name="Wiegand S."/>
            <person name="Jogler M."/>
            <person name="Boedeker C."/>
            <person name="Pinto D."/>
            <person name="Vollmers J."/>
            <person name="Rivas-Marin E."/>
            <person name="Kohn T."/>
            <person name="Peeters S.H."/>
            <person name="Heuer A."/>
            <person name="Rast P."/>
            <person name="Oberbeckmann S."/>
            <person name="Bunk B."/>
            <person name="Jeske O."/>
            <person name="Meyerdierks A."/>
            <person name="Storesund J.E."/>
            <person name="Kallscheuer N."/>
            <person name="Luecker S."/>
            <person name="Lage O.M."/>
            <person name="Pohl T."/>
            <person name="Merkel B.J."/>
            <person name="Hornburger P."/>
            <person name="Mueller R.-W."/>
            <person name="Bruemmer F."/>
            <person name="Labrenz M."/>
            <person name="Spormann A.M."/>
            <person name="Op den Camp H."/>
            <person name="Overmann J."/>
            <person name="Amann R."/>
            <person name="Jetten M.S.M."/>
            <person name="Mascher T."/>
            <person name="Medema M.H."/>
            <person name="Devos D.P."/>
            <person name="Kaster A.-K."/>
            <person name="Ovreas L."/>
            <person name="Rohde M."/>
            <person name="Galperin M.Y."/>
            <person name="Jogler C."/>
        </authorList>
    </citation>
    <scope>NUCLEOTIDE SEQUENCE [LARGE SCALE GENOMIC DNA]</scope>
    <source>
        <strain evidence="2 3">Pla133</strain>
    </source>
</reference>
<dbReference type="PANTHER" id="PTHR47786:SF2">
    <property type="entry name" value="GLYCOSYL HYDROLASE FAMILY 13 CATALYTIC DOMAIN-CONTAINING PROTEIN"/>
    <property type="match status" value="1"/>
</dbReference>
<organism evidence="2 3">
    <name type="scientific">Engelhardtia mirabilis</name>
    <dbReference type="NCBI Taxonomy" id="2528011"/>
    <lineage>
        <taxon>Bacteria</taxon>
        <taxon>Pseudomonadati</taxon>
        <taxon>Planctomycetota</taxon>
        <taxon>Planctomycetia</taxon>
        <taxon>Planctomycetia incertae sedis</taxon>
        <taxon>Engelhardtia</taxon>
    </lineage>
</organism>
<dbReference type="SUPFAM" id="SSF51011">
    <property type="entry name" value="Glycosyl hydrolase domain"/>
    <property type="match status" value="1"/>
</dbReference>
<sequence>MNTPDRTLYEVNLRQFSPEGTFDAFREHLPRLAELGVGILWLMPIHPIGVLHRKGSLGSYYAATDYMAVNPEFGSEDDLRELVDAAHGLGMAVILDWVANHTAWDHVWTRSHPERFRAGPEGGFVPPNPDWTDVIGLDYDEPSTRRAMTDAMLHWVRACRIDGFRCDVAELVPADFWRAAIAELRAERPQFMLAEGEREWLYEAGFDATYGWNFAASIEAAAAGGRAAVVRDHVERDRARLAEAGVGAFRMHFTTNHDWNSWETLAVDRFGPAWELATVLTFTLPGMPLIYSGQEAGLDQRLDFFEKDLITWRADPAADLYRRLCALKRSEPALGHGAGEGTLEFIELEGARAVLAFRRSSGSSEVLVLVNFSADRSPIDASATPEGSHYVDLHGFPAGVPKWLDAWEAVVLRRVR</sequence>
<name>A0A518BMY4_9BACT</name>
<dbReference type="Pfam" id="PF00128">
    <property type="entry name" value="Alpha-amylase"/>
    <property type="match status" value="2"/>
</dbReference>
<evidence type="ECO:0000313" key="3">
    <source>
        <dbReference type="Proteomes" id="UP000316921"/>
    </source>
</evidence>
<dbReference type="RefSeq" id="WP_145067260.1">
    <property type="nucleotide sequence ID" value="NZ_CP036287.1"/>
</dbReference>
<dbReference type="SMART" id="SM00642">
    <property type="entry name" value="Aamy"/>
    <property type="match status" value="1"/>
</dbReference>
<keyword evidence="2" id="KW-0326">Glycosidase</keyword>
<dbReference type="EMBL" id="CP036287">
    <property type="protein sequence ID" value="QDU68335.1"/>
    <property type="molecule type" value="Genomic_DNA"/>
</dbReference>
<feature type="domain" description="Glycosyl hydrolase family 13 catalytic" evidence="1">
    <location>
        <begin position="10"/>
        <end position="313"/>
    </location>
</feature>
<dbReference type="GO" id="GO:0005975">
    <property type="term" value="P:carbohydrate metabolic process"/>
    <property type="evidence" value="ECO:0007669"/>
    <property type="project" value="InterPro"/>
</dbReference>
<dbReference type="Gene3D" id="3.20.20.80">
    <property type="entry name" value="Glycosidases"/>
    <property type="match status" value="1"/>
</dbReference>
<dbReference type="GO" id="GO:0004556">
    <property type="term" value="F:alpha-amylase activity"/>
    <property type="evidence" value="ECO:0007669"/>
    <property type="project" value="UniProtKB-EC"/>
</dbReference>
<evidence type="ECO:0000313" key="2">
    <source>
        <dbReference type="EMBL" id="QDU68335.1"/>
    </source>
</evidence>
<dbReference type="AlphaFoldDB" id="A0A518BMY4"/>
<evidence type="ECO:0000259" key="1">
    <source>
        <dbReference type="SMART" id="SM00642"/>
    </source>
</evidence>
<dbReference type="InterPro" id="IPR017853">
    <property type="entry name" value="GH"/>
</dbReference>
<protein>
    <submittedName>
        <fullName evidence="2">Alpha-amylase 2</fullName>
        <ecNumber evidence="2">3.2.1.1</ecNumber>
    </submittedName>
</protein>
<gene>
    <name evidence="2" type="primary">amyB</name>
    <name evidence="2" type="ORF">Pla133_34310</name>
</gene>
<dbReference type="InterPro" id="IPR006047">
    <property type="entry name" value="GH13_cat_dom"/>
</dbReference>
<dbReference type="CDD" id="cd11313">
    <property type="entry name" value="AmyAc_arch_bac_AmyA"/>
    <property type="match status" value="1"/>
</dbReference>
<dbReference type="EC" id="3.2.1.1" evidence="2"/>